<keyword evidence="1 6" id="KW-0963">Cytoplasm</keyword>
<dbReference type="RefSeq" id="WP_367995553.1">
    <property type="nucleotide sequence ID" value="NZ_JBFPJR010000050.1"/>
</dbReference>
<dbReference type="Pfam" id="PF02527">
    <property type="entry name" value="GidB"/>
    <property type="match status" value="1"/>
</dbReference>
<dbReference type="InterPro" id="IPR029063">
    <property type="entry name" value="SAM-dependent_MTases_sf"/>
</dbReference>
<comment type="similarity">
    <text evidence="6">Belongs to the methyltransferase superfamily. RNA methyltransferase RsmG family.</text>
</comment>
<evidence type="ECO:0000256" key="3">
    <source>
        <dbReference type="ARBA" id="ARBA00022603"/>
    </source>
</evidence>
<evidence type="ECO:0000313" key="9">
    <source>
        <dbReference type="Proteomes" id="UP001556631"/>
    </source>
</evidence>
<feature type="region of interest" description="Disordered" evidence="7">
    <location>
        <begin position="219"/>
        <end position="246"/>
    </location>
</feature>
<keyword evidence="5 6" id="KW-0949">S-adenosyl-L-methionine</keyword>
<evidence type="ECO:0000256" key="5">
    <source>
        <dbReference type="ARBA" id="ARBA00022691"/>
    </source>
</evidence>
<comment type="caution">
    <text evidence="8">The sequence shown here is derived from an EMBL/GenBank/DDBJ whole genome shotgun (WGS) entry which is preliminary data.</text>
</comment>
<gene>
    <name evidence="6 8" type="primary">rsmG</name>
    <name evidence="8" type="ORF">AB3X52_18370</name>
</gene>
<dbReference type="EC" id="2.1.1.-" evidence="6"/>
<name>A0ABV3T4K4_9ACTN</name>
<proteinExistence type="inferred from homology"/>
<keyword evidence="9" id="KW-1185">Reference proteome</keyword>
<sequence>MSDVHLTPSAPDSARRVFSSETLPRAERYAAWLADAGVVRGLIGPREVARLWDRHLLNCAVLTELLPHDASVADVGSGAGLPGLVVAIARPDLRVTLIEPLLRRTTFLNEVAADLGLENVTVVRGRADVLHGTQVFDVVTSRAVAALPKLLAWSMPLVSPHGALLAMKGTSAAEEVAEAGSTLSELGCAPPTIHVLGDGLLESTTVAVRVAWADPTQVSLPSAAKPQSGSRVGGKKRNKRPAQRRR</sequence>
<protein>
    <recommendedName>
        <fullName evidence="6">Ribosomal RNA small subunit methyltransferase G</fullName>
        <ecNumber evidence="6">2.1.1.-</ecNumber>
    </recommendedName>
    <alternativeName>
        <fullName evidence="6">16S rRNA 7-methylguanosine methyltransferase</fullName>
        <shortName evidence="6">16S rRNA m7G methyltransferase</shortName>
    </alternativeName>
</protein>
<evidence type="ECO:0000313" key="8">
    <source>
        <dbReference type="EMBL" id="MEX0429587.1"/>
    </source>
</evidence>
<reference evidence="8 9" key="1">
    <citation type="submission" date="2024-07" db="EMBL/GenBank/DDBJ databases">
        <authorList>
            <person name="Lee S."/>
            <person name="Kang M."/>
        </authorList>
    </citation>
    <scope>NUCLEOTIDE SEQUENCE [LARGE SCALE GENOMIC DNA]</scope>
    <source>
        <strain evidence="8 9">DS6</strain>
    </source>
</reference>
<evidence type="ECO:0000256" key="2">
    <source>
        <dbReference type="ARBA" id="ARBA00022552"/>
    </source>
</evidence>
<dbReference type="GO" id="GO:0008168">
    <property type="term" value="F:methyltransferase activity"/>
    <property type="evidence" value="ECO:0007669"/>
    <property type="project" value="UniProtKB-KW"/>
</dbReference>
<dbReference type="EMBL" id="JBFPJR010000050">
    <property type="protein sequence ID" value="MEX0429587.1"/>
    <property type="molecule type" value="Genomic_DNA"/>
</dbReference>
<keyword evidence="4 6" id="KW-0808">Transferase</keyword>
<dbReference type="NCBIfam" id="TIGR00138">
    <property type="entry name" value="rsmG_gidB"/>
    <property type="match status" value="1"/>
</dbReference>
<dbReference type="PANTHER" id="PTHR31760:SF0">
    <property type="entry name" value="S-ADENOSYL-L-METHIONINE-DEPENDENT METHYLTRANSFERASES SUPERFAMILY PROTEIN"/>
    <property type="match status" value="1"/>
</dbReference>
<feature type="binding site" evidence="6">
    <location>
        <position position="81"/>
    </location>
    <ligand>
        <name>S-adenosyl-L-methionine</name>
        <dbReference type="ChEBI" id="CHEBI:59789"/>
    </ligand>
</feature>
<feature type="binding site" evidence="6">
    <location>
        <position position="76"/>
    </location>
    <ligand>
        <name>S-adenosyl-L-methionine</name>
        <dbReference type="ChEBI" id="CHEBI:59789"/>
    </ligand>
</feature>
<accession>A0ABV3T4K4</accession>
<comment type="function">
    <text evidence="6">Specifically methylates the N7 position of a guanine in 16S rRNA.</text>
</comment>
<feature type="compositionally biased region" description="Polar residues" evidence="7">
    <location>
        <begin position="219"/>
        <end position="230"/>
    </location>
</feature>
<dbReference type="InterPro" id="IPR003682">
    <property type="entry name" value="rRNA_ssu_MeTfrase_G"/>
</dbReference>
<dbReference type="HAMAP" id="MF_00074">
    <property type="entry name" value="16SrRNA_methyltr_G"/>
    <property type="match status" value="1"/>
</dbReference>
<organism evidence="8 9">
    <name type="scientific">Nocardioides eburneus</name>
    <dbReference type="NCBI Taxonomy" id="3231482"/>
    <lineage>
        <taxon>Bacteria</taxon>
        <taxon>Bacillati</taxon>
        <taxon>Actinomycetota</taxon>
        <taxon>Actinomycetes</taxon>
        <taxon>Propionibacteriales</taxon>
        <taxon>Nocardioidaceae</taxon>
        <taxon>Nocardioides</taxon>
    </lineage>
</organism>
<dbReference type="Gene3D" id="3.40.50.150">
    <property type="entry name" value="Vaccinia Virus protein VP39"/>
    <property type="match status" value="1"/>
</dbReference>
<feature type="compositionally biased region" description="Basic residues" evidence="7">
    <location>
        <begin position="233"/>
        <end position="246"/>
    </location>
</feature>
<evidence type="ECO:0000256" key="4">
    <source>
        <dbReference type="ARBA" id="ARBA00022679"/>
    </source>
</evidence>
<keyword evidence="3 6" id="KW-0489">Methyltransferase</keyword>
<evidence type="ECO:0000256" key="1">
    <source>
        <dbReference type="ARBA" id="ARBA00022490"/>
    </source>
</evidence>
<dbReference type="PANTHER" id="PTHR31760">
    <property type="entry name" value="S-ADENOSYL-L-METHIONINE-DEPENDENT METHYLTRANSFERASES SUPERFAMILY PROTEIN"/>
    <property type="match status" value="1"/>
</dbReference>
<keyword evidence="2 6" id="KW-0698">rRNA processing</keyword>
<evidence type="ECO:0000256" key="7">
    <source>
        <dbReference type="SAM" id="MobiDB-lite"/>
    </source>
</evidence>
<dbReference type="CDD" id="cd02440">
    <property type="entry name" value="AdoMet_MTases"/>
    <property type="match status" value="1"/>
</dbReference>
<evidence type="ECO:0000256" key="6">
    <source>
        <dbReference type="HAMAP-Rule" id="MF_00074"/>
    </source>
</evidence>
<comment type="caution">
    <text evidence="6">Lacks conserved residue(s) required for the propagation of feature annotation.</text>
</comment>
<dbReference type="GO" id="GO:0032259">
    <property type="term" value="P:methylation"/>
    <property type="evidence" value="ECO:0007669"/>
    <property type="project" value="UniProtKB-KW"/>
</dbReference>
<dbReference type="SUPFAM" id="SSF53335">
    <property type="entry name" value="S-adenosyl-L-methionine-dependent methyltransferases"/>
    <property type="match status" value="1"/>
</dbReference>
<dbReference type="Proteomes" id="UP001556631">
    <property type="component" value="Unassembled WGS sequence"/>
</dbReference>
<comment type="subcellular location">
    <subcellularLocation>
        <location evidence="6">Cytoplasm</location>
    </subcellularLocation>
</comment>
<feature type="binding site" evidence="6">
    <location>
        <position position="142"/>
    </location>
    <ligand>
        <name>S-adenosyl-L-methionine</name>
        <dbReference type="ChEBI" id="CHEBI:59789"/>
    </ligand>
</feature>